<organism evidence="3 4">
    <name type="scientific">Membranihabitans marinus</name>
    <dbReference type="NCBI Taxonomy" id="1227546"/>
    <lineage>
        <taxon>Bacteria</taxon>
        <taxon>Pseudomonadati</taxon>
        <taxon>Bacteroidota</taxon>
        <taxon>Saprospiria</taxon>
        <taxon>Saprospirales</taxon>
        <taxon>Saprospiraceae</taxon>
        <taxon>Membranihabitans</taxon>
    </lineage>
</organism>
<comment type="caution">
    <text evidence="3">The sequence shown here is derived from an EMBL/GenBank/DDBJ whole genome shotgun (WGS) entry which is preliminary data.</text>
</comment>
<sequence>MSPKSAIITGGAHRLGRSICLGLADMGYHIVLHYGSSKAEAQDTKKQIEEKGVQCQLVSLDLSKANAGPTLFDRINPDFRVEVLVNSASIFQPSGFDNESEDLLDLHYKINFRSPYSLLKSFVNRYKSGHIINILDTKVAHHKTDHLDYLITKKALRDLTKMAAVSCGPEFRVNGISPGLILPPAGEDHSYLENKAKDIPLQSVGDPSQIQKAVRYLVKNPFLTGQILYIDGGEHL</sequence>
<dbReference type="PANTHER" id="PTHR43639:SF1">
    <property type="entry name" value="SHORT-CHAIN DEHYDROGENASE_REDUCTASE FAMILY PROTEIN"/>
    <property type="match status" value="1"/>
</dbReference>
<dbReference type="Pfam" id="PF13561">
    <property type="entry name" value="adh_short_C2"/>
    <property type="match status" value="1"/>
</dbReference>
<dbReference type="AlphaFoldDB" id="A0A953HRR5"/>
<protein>
    <submittedName>
        <fullName evidence="3">SDR family oxidoreductase</fullName>
    </submittedName>
</protein>
<dbReference type="PANTHER" id="PTHR43639">
    <property type="entry name" value="OXIDOREDUCTASE, SHORT-CHAIN DEHYDROGENASE/REDUCTASE FAMILY (AFU_ORTHOLOGUE AFUA_5G02870)"/>
    <property type="match status" value="1"/>
</dbReference>
<evidence type="ECO:0000313" key="4">
    <source>
        <dbReference type="Proteomes" id="UP000753961"/>
    </source>
</evidence>
<dbReference type="RefSeq" id="WP_222581260.1">
    <property type="nucleotide sequence ID" value="NZ_JAHVHU010000017.1"/>
</dbReference>
<dbReference type="Gene3D" id="3.40.50.720">
    <property type="entry name" value="NAD(P)-binding Rossmann-like Domain"/>
    <property type="match status" value="1"/>
</dbReference>
<comment type="similarity">
    <text evidence="1">Belongs to the short-chain dehydrogenases/reductases (SDR) family.</text>
</comment>
<evidence type="ECO:0000313" key="3">
    <source>
        <dbReference type="EMBL" id="MBY5959723.1"/>
    </source>
</evidence>
<gene>
    <name evidence="3" type="ORF">KUV50_16335</name>
</gene>
<evidence type="ECO:0000256" key="2">
    <source>
        <dbReference type="ARBA" id="ARBA00023002"/>
    </source>
</evidence>
<dbReference type="SUPFAM" id="SSF51735">
    <property type="entry name" value="NAD(P)-binding Rossmann-fold domains"/>
    <property type="match status" value="1"/>
</dbReference>
<evidence type="ECO:0000256" key="1">
    <source>
        <dbReference type="ARBA" id="ARBA00006484"/>
    </source>
</evidence>
<dbReference type="Proteomes" id="UP000753961">
    <property type="component" value="Unassembled WGS sequence"/>
</dbReference>
<reference evidence="3" key="1">
    <citation type="submission" date="2021-06" db="EMBL/GenBank/DDBJ databases">
        <title>44 bacteria genomes isolated from Dapeng, Shenzhen.</title>
        <authorList>
            <person name="Zheng W."/>
            <person name="Yu S."/>
            <person name="Huang Y."/>
        </authorList>
    </citation>
    <scope>NUCLEOTIDE SEQUENCE</scope>
    <source>
        <strain evidence="3">DP5N28-2</strain>
    </source>
</reference>
<dbReference type="PRINTS" id="PR00081">
    <property type="entry name" value="GDHRDH"/>
</dbReference>
<dbReference type="InterPro" id="IPR002347">
    <property type="entry name" value="SDR_fam"/>
</dbReference>
<keyword evidence="2" id="KW-0560">Oxidoreductase</keyword>
<dbReference type="InterPro" id="IPR036291">
    <property type="entry name" value="NAD(P)-bd_dom_sf"/>
</dbReference>
<name>A0A953HRR5_9BACT</name>
<dbReference type="GO" id="GO:0016491">
    <property type="term" value="F:oxidoreductase activity"/>
    <property type="evidence" value="ECO:0007669"/>
    <property type="project" value="UniProtKB-KW"/>
</dbReference>
<keyword evidence="4" id="KW-1185">Reference proteome</keyword>
<dbReference type="EMBL" id="JAHVHU010000017">
    <property type="protein sequence ID" value="MBY5959723.1"/>
    <property type="molecule type" value="Genomic_DNA"/>
</dbReference>
<proteinExistence type="inferred from homology"/>
<accession>A0A953HRR5</accession>